<feature type="non-terminal residue" evidence="2">
    <location>
        <position position="442"/>
    </location>
</feature>
<dbReference type="InterPro" id="IPR032567">
    <property type="entry name" value="RTL1-rel"/>
</dbReference>
<feature type="coiled-coil region" evidence="1">
    <location>
        <begin position="407"/>
        <end position="434"/>
    </location>
</feature>
<dbReference type="Pfam" id="PF13650">
    <property type="entry name" value="Asp_protease_2"/>
    <property type="match status" value="1"/>
</dbReference>
<name>A0A9W7ZNK4_9FUNG</name>
<evidence type="ECO:0000313" key="2">
    <source>
        <dbReference type="EMBL" id="KAJ1909210.1"/>
    </source>
</evidence>
<dbReference type="SUPFAM" id="SSF56672">
    <property type="entry name" value="DNA/RNA polymerases"/>
    <property type="match status" value="1"/>
</dbReference>
<dbReference type="Gene3D" id="3.10.10.10">
    <property type="entry name" value="HIV Type 1 Reverse Transcriptase, subunit A, domain 1"/>
    <property type="match status" value="1"/>
</dbReference>
<comment type="caution">
    <text evidence="2">The sequence shown here is derived from an EMBL/GenBank/DDBJ whole genome shotgun (WGS) entry which is preliminary data.</text>
</comment>
<dbReference type="Gene3D" id="2.40.70.10">
    <property type="entry name" value="Acid Proteases"/>
    <property type="match status" value="1"/>
</dbReference>
<dbReference type="PANTHER" id="PTHR15503">
    <property type="entry name" value="LDOC1 RELATED"/>
    <property type="match status" value="1"/>
</dbReference>
<dbReference type="SUPFAM" id="SSF50630">
    <property type="entry name" value="Acid proteases"/>
    <property type="match status" value="1"/>
</dbReference>
<protein>
    <submittedName>
        <fullName evidence="2">Uncharacterized protein</fullName>
    </submittedName>
</protein>
<evidence type="ECO:0000256" key="1">
    <source>
        <dbReference type="SAM" id="Coils"/>
    </source>
</evidence>
<dbReference type="InterPro" id="IPR021109">
    <property type="entry name" value="Peptidase_aspartic_dom_sf"/>
</dbReference>
<evidence type="ECO:0000313" key="3">
    <source>
        <dbReference type="Proteomes" id="UP001150538"/>
    </source>
</evidence>
<gene>
    <name evidence="2" type="ORF">H4219_006435</name>
</gene>
<proteinExistence type="predicted"/>
<dbReference type="PANTHER" id="PTHR15503:SF22">
    <property type="entry name" value="TRANSPOSON TY3-I GAG POLYPROTEIN"/>
    <property type="match status" value="1"/>
</dbReference>
<keyword evidence="3" id="KW-1185">Reference proteome</keyword>
<dbReference type="CDD" id="cd00303">
    <property type="entry name" value="retropepsin_like"/>
    <property type="match status" value="1"/>
</dbReference>
<dbReference type="InterPro" id="IPR043502">
    <property type="entry name" value="DNA/RNA_pol_sf"/>
</dbReference>
<dbReference type="Proteomes" id="UP001150538">
    <property type="component" value="Unassembled WGS sequence"/>
</dbReference>
<accession>A0A9W7ZNK4</accession>
<reference evidence="2" key="1">
    <citation type="submission" date="2022-07" db="EMBL/GenBank/DDBJ databases">
        <title>Phylogenomic reconstructions and comparative analyses of Kickxellomycotina fungi.</title>
        <authorList>
            <person name="Reynolds N.K."/>
            <person name="Stajich J.E."/>
            <person name="Barry K."/>
            <person name="Grigoriev I.V."/>
            <person name="Crous P."/>
            <person name="Smith M.E."/>
        </authorList>
    </citation>
    <scope>NUCLEOTIDE SEQUENCE</scope>
    <source>
        <strain evidence="2">NBRC 100468</strain>
    </source>
</reference>
<keyword evidence="1" id="KW-0175">Coiled coil</keyword>
<dbReference type="OrthoDB" id="5549332at2759"/>
<sequence>MPTITAGLLPQTRNKVKESNPISFDDARRIANSFDAQIRQRQINYRPVCPVMQRSLPNGNNQYQYRPQPPNYRPHYRPPMAPVISRPDPNAMEVDQVAVHRPKGPLSPAQREWCVRNQACFYALAYNSDHHHMITHKGHMAIRCPQKPGPKPNTINVNLIDLHEDPYPEDQYPEDTPEQAFQKDQSDILITELQVDYNKDSFFINVDIDDRSCIALFDTGCTGMILSPSFAETLHSFKAKPYPKPLNAALADGSSMPISTYYSDVEIRSGPAISTHDFVIAPIKHDMIIGTPWITHHNAHVDWDSRVMFIRNGTIQEAFIDYDSNDMDDIINGSYNLDERWMIAMIEEEDSSIKVSLVNDHPYAKELLQEFNDRVRDELPDTLPPRRSLDPILKLRPDVNLKNKRCYRMSAKEIEALKEILDKLKQRGQIYECDAEFASPAF</sequence>
<dbReference type="EMBL" id="JANBPU010000797">
    <property type="protein sequence ID" value="KAJ1909210.1"/>
    <property type="molecule type" value="Genomic_DNA"/>
</dbReference>
<organism evidence="2 3">
    <name type="scientific">Mycoemilia scoparia</name>
    <dbReference type="NCBI Taxonomy" id="417184"/>
    <lineage>
        <taxon>Eukaryota</taxon>
        <taxon>Fungi</taxon>
        <taxon>Fungi incertae sedis</taxon>
        <taxon>Zoopagomycota</taxon>
        <taxon>Kickxellomycotina</taxon>
        <taxon>Kickxellomycetes</taxon>
        <taxon>Kickxellales</taxon>
        <taxon>Kickxellaceae</taxon>
        <taxon>Mycoemilia</taxon>
    </lineage>
</organism>
<dbReference type="AlphaFoldDB" id="A0A9W7ZNK4"/>